<protein>
    <submittedName>
        <fullName evidence="1">Uncharacterized protein</fullName>
    </submittedName>
</protein>
<gene>
    <name evidence="1" type="ORF">B9N62_10085</name>
</gene>
<evidence type="ECO:0000313" key="2">
    <source>
        <dbReference type="Proteomes" id="UP000195967"/>
    </source>
</evidence>
<dbReference type="Proteomes" id="UP000195967">
    <property type="component" value="Unassembled WGS sequence"/>
</dbReference>
<name>A0A1Y5MPV8_9BACT</name>
<sequence length="75" mass="8810">MLMKQYTYEEIKRLHLQIGSEAWTASRMCGRCGISDKRLKEAKKIRPDIPTDVIKFPKEFVVKAKQLKKAKKESR</sequence>
<dbReference type="AlphaFoldDB" id="A0A1Y5MPV8"/>
<organism evidence="1 2">
    <name type="scientific">Campylobacter concisus</name>
    <dbReference type="NCBI Taxonomy" id="199"/>
    <lineage>
        <taxon>Bacteria</taxon>
        <taxon>Pseudomonadati</taxon>
        <taxon>Campylobacterota</taxon>
        <taxon>Epsilonproteobacteria</taxon>
        <taxon>Campylobacterales</taxon>
        <taxon>Campylobacteraceae</taxon>
        <taxon>Campylobacter</taxon>
    </lineage>
</organism>
<reference evidence="1 2" key="1">
    <citation type="submission" date="2017-04" db="EMBL/GenBank/DDBJ databases">
        <title>Complete genome of Campylobacter concisus ATCC 33237T and draft genomes for an additional eight well characterized C. concisus strains.</title>
        <authorList>
            <person name="Cornelius A.J."/>
            <person name="Miller W.G."/>
            <person name="Lastovica A.J."/>
            <person name="On S.L."/>
            <person name="French N.P."/>
            <person name="Vandenberg O."/>
            <person name="Biggs P.J."/>
        </authorList>
    </citation>
    <scope>NUCLEOTIDE SEQUENCE [LARGE SCALE GENOMIC DNA]</scope>
    <source>
        <strain evidence="1 2">Lasto28.99</strain>
    </source>
</reference>
<proteinExistence type="predicted"/>
<dbReference type="EMBL" id="NDYO01000017">
    <property type="protein sequence ID" value="OUT10439.1"/>
    <property type="molecule type" value="Genomic_DNA"/>
</dbReference>
<evidence type="ECO:0000313" key="1">
    <source>
        <dbReference type="EMBL" id="OUT10439.1"/>
    </source>
</evidence>
<comment type="caution">
    <text evidence="1">The sequence shown here is derived from an EMBL/GenBank/DDBJ whole genome shotgun (WGS) entry which is preliminary data.</text>
</comment>
<accession>A0A1Y5MPV8</accession>